<dbReference type="AlphaFoldDB" id="A0A1Y2B262"/>
<comment type="caution">
    <text evidence="2">The sequence shown here is derived from an EMBL/GenBank/DDBJ whole genome shotgun (WGS) entry which is preliminary data.</text>
</comment>
<feature type="region of interest" description="Disordered" evidence="1">
    <location>
        <begin position="16"/>
        <end position="71"/>
    </location>
</feature>
<evidence type="ECO:0000313" key="3">
    <source>
        <dbReference type="Proteomes" id="UP000193642"/>
    </source>
</evidence>
<dbReference type="EMBL" id="MCGO01000091">
    <property type="protein sequence ID" value="ORY28902.1"/>
    <property type="molecule type" value="Genomic_DNA"/>
</dbReference>
<name>A0A1Y2B262_9FUNG</name>
<evidence type="ECO:0000256" key="1">
    <source>
        <dbReference type="SAM" id="MobiDB-lite"/>
    </source>
</evidence>
<reference evidence="2 3" key="1">
    <citation type="submission" date="2016-07" db="EMBL/GenBank/DDBJ databases">
        <title>Pervasive Adenine N6-methylation of Active Genes in Fungi.</title>
        <authorList>
            <consortium name="DOE Joint Genome Institute"/>
            <person name="Mondo S.J."/>
            <person name="Dannebaum R.O."/>
            <person name="Kuo R.C."/>
            <person name="Labutti K."/>
            <person name="Haridas S."/>
            <person name="Kuo A."/>
            <person name="Salamov A."/>
            <person name="Ahrendt S.R."/>
            <person name="Lipzen A."/>
            <person name="Sullivan W."/>
            <person name="Andreopoulos W.B."/>
            <person name="Clum A."/>
            <person name="Lindquist E."/>
            <person name="Daum C."/>
            <person name="Ramamoorthy G.K."/>
            <person name="Gryganskyi A."/>
            <person name="Culley D."/>
            <person name="Magnuson J.K."/>
            <person name="James T.Y."/>
            <person name="O'Malley M.A."/>
            <person name="Stajich J.E."/>
            <person name="Spatafora J.W."/>
            <person name="Visel A."/>
            <person name="Grigoriev I.V."/>
        </authorList>
    </citation>
    <scope>NUCLEOTIDE SEQUENCE [LARGE SCALE GENOMIC DNA]</scope>
    <source>
        <strain evidence="2 3">JEL800</strain>
    </source>
</reference>
<evidence type="ECO:0000313" key="2">
    <source>
        <dbReference type="EMBL" id="ORY28902.1"/>
    </source>
</evidence>
<accession>A0A1Y2B262</accession>
<gene>
    <name evidence="2" type="ORF">BCR33DRAFT_589598</name>
</gene>
<feature type="compositionally biased region" description="Basic residues" evidence="1">
    <location>
        <begin position="18"/>
        <end position="39"/>
    </location>
</feature>
<proteinExistence type="predicted"/>
<organism evidence="2 3">
    <name type="scientific">Rhizoclosmatium globosum</name>
    <dbReference type="NCBI Taxonomy" id="329046"/>
    <lineage>
        <taxon>Eukaryota</taxon>
        <taxon>Fungi</taxon>
        <taxon>Fungi incertae sedis</taxon>
        <taxon>Chytridiomycota</taxon>
        <taxon>Chytridiomycota incertae sedis</taxon>
        <taxon>Chytridiomycetes</taxon>
        <taxon>Chytridiales</taxon>
        <taxon>Chytriomycetaceae</taxon>
        <taxon>Rhizoclosmatium</taxon>
    </lineage>
</organism>
<dbReference type="Proteomes" id="UP000193642">
    <property type="component" value="Unassembled WGS sequence"/>
</dbReference>
<sequence>MGDRLALDWNSQAEQLRRFSKKQRRSASKQRPQSRRRLLRGSTNQKPRRKKWWRPSNRCSEKRRTCRVGGKTQRLGTGTALAVKEVDRIDAAFQDPEQARFLAINSLVLL</sequence>
<protein>
    <submittedName>
        <fullName evidence="2">Uncharacterized protein</fullName>
    </submittedName>
</protein>
<keyword evidence="3" id="KW-1185">Reference proteome</keyword>